<dbReference type="InterPro" id="IPR021137">
    <property type="entry name" value="Ribosomal_bL35-like"/>
</dbReference>
<dbReference type="STRING" id="289377.HL41_05975"/>
<dbReference type="eggNOG" id="COG0291">
    <property type="taxonomic scope" value="Bacteria"/>
</dbReference>
<dbReference type="NCBIfam" id="TIGR00001">
    <property type="entry name" value="rpmI_bact"/>
    <property type="match status" value="1"/>
</dbReference>
<accession>A0A075WV40</accession>
<name>A0A075WV40_9BACT</name>
<dbReference type="HOGENOM" id="CLU_169643_4_3_0"/>
<comment type="similarity">
    <text evidence="1 5 6">Belongs to the bacterial ribosomal protein bL35 family.</text>
</comment>
<gene>
    <name evidence="5" type="primary">rpmI</name>
    <name evidence="7" type="ORF">HL41_05975</name>
</gene>
<evidence type="ECO:0000256" key="6">
    <source>
        <dbReference type="RuleBase" id="RU000568"/>
    </source>
</evidence>
<dbReference type="InterPro" id="IPR001706">
    <property type="entry name" value="Ribosomal_bL35"/>
</dbReference>
<dbReference type="PANTHER" id="PTHR33343">
    <property type="entry name" value="54S RIBOSOMAL PROTEIN BL35M"/>
    <property type="match status" value="1"/>
</dbReference>
<dbReference type="EMBL" id="CP008796">
    <property type="protein sequence ID" value="AIH04318.1"/>
    <property type="molecule type" value="Genomic_DNA"/>
</dbReference>
<dbReference type="InterPro" id="IPR037229">
    <property type="entry name" value="Ribosomal_bL35_sf"/>
</dbReference>
<evidence type="ECO:0000256" key="3">
    <source>
        <dbReference type="ARBA" id="ARBA00023274"/>
    </source>
</evidence>
<evidence type="ECO:0000256" key="4">
    <source>
        <dbReference type="ARBA" id="ARBA00071664"/>
    </source>
</evidence>
<dbReference type="HAMAP" id="MF_00514">
    <property type="entry name" value="Ribosomal_bL35"/>
    <property type="match status" value="1"/>
</dbReference>
<organism evidence="7 8">
    <name type="scientific">Thermodesulfobacterium commune DSM 2178</name>
    <dbReference type="NCBI Taxonomy" id="289377"/>
    <lineage>
        <taxon>Bacteria</taxon>
        <taxon>Pseudomonadati</taxon>
        <taxon>Thermodesulfobacteriota</taxon>
        <taxon>Thermodesulfobacteria</taxon>
        <taxon>Thermodesulfobacteriales</taxon>
        <taxon>Thermodesulfobacteriaceae</taxon>
        <taxon>Thermodesulfobacterium</taxon>
    </lineage>
</organism>
<evidence type="ECO:0000313" key="7">
    <source>
        <dbReference type="EMBL" id="AIH04318.1"/>
    </source>
</evidence>
<proteinExistence type="inferred from homology"/>
<dbReference type="OrthoDB" id="47476at2"/>
<dbReference type="PRINTS" id="PR00064">
    <property type="entry name" value="RIBOSOMALL35"/>
</dbReference>
<dbReference type="PANTHER" id="PTHR33343:SF1">
    <property type="entry name" value="LARGE RIBOSOMAL SUBUNIT PROTEIN BL35M"/>
    <property type="match status" value="1"/>
</dbReference>
<sequence>MAKVKMKTNRSAAKRFKVTANGKIMHKKAGKSHLLRKKSRKTKRHLKKYKEIFAGFYDHVAKIIPYKF</sequence>
<dbReference type="PROSITE" id="PS00936">
    <property type="entry name" value="RIBOSOMAL_L35"/>
    <property type="match status" value="1"/>
</dbReference>
<reference evidence="7 8" key="1">
    <citation type="journal article" date="2015" name="Genome Announc.">
        <title>Genome Sequence of a Sulfate-Reducing Thermophilic Bacterium, Thermodesulfobacterium commune DSM 2178T (Phylum Thermodesulfobacteria).</title>
        <authorList>
            <person name="Bhatnagar S."/>
            <person name="Badger J.H."/>
            <person name="Madupu R."/>
            <person name="Khouri H.M."/>
            <person name="O'Connor E.M."/>
            <person name="Robb F.T."/>
            <person name="Ward N.L."/>
            <person name="Eisen J.A."/>
        </authorList>
    </citation>
    <scope>NUCLEOTIDE SEQUENCE [LARGE SCALE GENOMIC DNA]</scope>
    <source>
        <strain evidence="7 8">DSM 2178</strain>
    </source>
</reference>
<dbReference type="Gene3D" id="4.10.410.60">
    <property type="match status" value="1"/>
</dbReference>
<dbReference type="GO" id="GO:0022625">
    <property type="term" value="C:cytosolic large ribosomal subunit"/>
    <property type="evidence" value="ECO:0007669"/>
    <property type="project" value="TreeGrafter"/>
</dbReference>
<dbReference type="Pfam" id="PF01632">
    <property type="entry name" value="Ribosomal_L35p"/>
    <property type="match status" value="1"/>
</dbReference>
<evidence type="ECO:0000256" key="5">
    <source>
        <dbReference type="HAMAP-Rule" id="MF_00514"/>
    </source>
</evidence>
<keyword evidence="3 5" id="KW-0687">Ribonucleoprotein</keyword>
<dbReference type="RefSeq" id="WP_022855457.1">
    <property type="nucleotide sequence ID" value="NZ_CP008796.1"/>
</dbReference>
<evidence type="ECO:0000313" key="8">
    <source>
        <dbReference type="Proteomes" id="UP000028481"/>
    </source>
</evidence>
<dbReference type="KEGG" id="tcm:HL41_05975"/>
<dbReference type="GO" id="GO:0003735">
    <property type="term" value="F:structural constituent of ribosome"/>
    <property type="evidence" value="ECO:0007669"/>
    <property type="project" value="InterPro"/>
</dbReference>
<dbReference type="Proteomes" id="UP000028481">
    <property type="component" value="Chromosome"/>
</dbReference>
<dbReference type="PaxDb" id="289377-HL41_05975"/>
<protein>
    <recommendedName>
        <fullName evidence="4 5">Large ribosomal subunit protein bL35</fullName>
    </recommendedName>
</protein>
<dbReference type="GO" id="GO:0006412">
    <property type="term" value="P:translation"/>
    <property type="evidence" value="ECO:0007669"/>
    <property type="project" value="UniProtKB-UniRule"/>
</dbReference>
<evidence type="ECO:0000256" key="1">
    <source>
        <dbReference type="ARBA" id="ARBA00006598"/>
    </source>
</evidence>
<dbReference type="AlphaFoldDB" id="A0A075WV40"/>
<dbReference type="SUPFAM" id="SSF143034">
    <property type="entry name" value="L35p-like"/>
    <property type="match status" value="1"/>
</dbReference>
<keyword evidence="8" id="KW-1185">Reference proteome</keyword>
<dbReference type="FunFam" id="4.10.410.60:FF:000001">
    <property type="entry name" value="50S ribosomal protein L35"/>
    <property type="match status" value="1"/>
</dbReference>
<dbReference type="InterPro" id="IPR018265">
    <property type="entry name" value="Ribosomal_bL35_CS"/>
</dbReference>
<evidence type="ECO:0000256" key="2">
    <source>
        <dbReference type="ARBA" id="ARBA00022980"/>
    </source>
</evidence>
<keyword evidence="2 5" id="KW-0689">Ribosomal protein</keyword>